<name>A0A9X1Y723_9PROT</name>
<dbReference type="Proteomes" id="UP001139516">
    <property type="component" value="Unassembled WGS sequence"/>
</dbReference>
<evidence type="ECO:0000313" key="2">
    <source>
        <dbReference type="EMBL" id="MCK8784328.1"/>
    </source>
</evidence>
<dbReference type="InterPro" id="IPR008768">
    <property type="entry name" value="Gp9-like"/>
</dbReference>
<dbReference type="RefSeq" id="WP_248666453.1">
    <property type="nucleotide sequence ID" value="NZ_JALPRX010000029.1"/>
</dbReference>
<sequence length="250" mass="27839">MSEDLLQTALDDDTAEAPAETPSSGRPSYVPEKFWDPVLGELRVDALLKSYRELERRLSQRFQPPGDDAPEEERLRFRRALGVPDAPEDYGIEAKHPLAGPCPVVNARLHEAGFTPPQAQLVYDLAAERMGPLIAEATAQFEAERQLDRLRAHFGGDDRFRRIAAQMAAWGRASLPAPVFQALSTTYEGVVALHQMMGSDEPAMPRSTEAPAAADEAELRAMMRDPRYWRAREPAFVNRVTEGFRRLVGG</sequence>
<protein>
    <submittedName>
        <fullName evidence="2">Uncharacterized protein</fullName>
    </submittedName>
</protein>
<reference evidence="2" key="1">
    <citation type="submission" date="2022-04" db="EMBL/GenBank/DDBJ databases">
        <title>Roseomonas acroporae sp. nov., isolated from coral Acropora digitifera.</title>
        <authorList>
            <person name="Sun H."/>
        </authorList>
    </citation>
    <scope>NUCLEOTIDE SEQUENCE</scope>
    <source>
        <strain evidence="2">NAR14</strain>
    </source>
</reference>
<organism evidence="2 3">
    <name type="scientific">Roseomonas acroporae</name>
    <dbReference type="NCBI Taxonomy" id="2937791"/>
    <lineage>
        <taxon>Bacteria</taxon>
        <taxon>Pseudomonadati</taxon>
        <taxon>Pseudomonadota</taxon>
        <taxon>Alphaproteobacteria</taxon>
        <taxon>Acetobacterales</taxon>
        <taxon>Roseomonadaceae</taxon>
        <taxon>Roseomonas</taxon>
    </lineage>
</organism>
<dbReference type="EMBL" id="JALPRX010000029">
    <property type="protein sequence ID" value="MCK8784328.1"/>
    <property type="molecule type" value="Genomic_DNA"/>
</dbReference>
<comment type="caution">
    <text evidence="2">The sequence shown here is derived from an EMBL/GenBank/DDBJ whole genome shotgun (WGS) entry which is preliminary data.</text>
</comment>
<gene>
    <name evidence="2" type="ORF">M0638_08050</name>
</gene>
<evidence type="ECO:0000256" key="1">
    <source>
        <dbReference type="SAM" id="MobiDB-lite"/>
    </source>
</evidence>
<proteinExistence type="predicted"/>
<keyword evidence="3" id="KW-1185">Reference proteome</keyword>
<feature type="region of interest" description="Disordered" evidence="1">
    <location>
        <begin position="1"/>
        <end position="30"/>
    </location>
</feature>
<dbReference type="Pfam" id="PF05396">
    <property type="entry name" value="Phage_T7_Capsid"/>
    <property type="match status" value="1"/>
</dbReference>
<dbReference type="AlphaFoldDB" id="A0A9X1Y723"/>
<evidence type="ECO:0000313" key="3">
    <source>
        <dbReference type="Proteomes" id="UP001139516"/>
    </source>
</evidence>
<accession>A0A9X1Y723</accession>